<proteinExistence type="predicted"/>
<dbReference type="Proteomes" id="UP001610818">
    <property type="component" value="Unassembled WGS sequence"/>
</dbReference>
<accession>A0ABW7R6E2</accession>
<feature type="domain" description="Histidine kinase/HSP90-like ATPase" evidence="3">
    <location>
        <begin position="30"/>
        <end position="142"/>
    </location>
</feature>
<keyword evidence="1" id="KW-0808">Transferase</keyword>
<evidence type="ECO:0000256" key="1">
    <source>
        <dbReference type="ARBA" id="ARBA00022527"/>
    </source>
</evidence>
<evidence type="ECO:0000313" key="4">
    <source>
        <dbReference type="EMBL" id="MFH8551964.1"/>
    </source>
</evidence>
<comment type="caution">
    <text evidence="4">The sequence shown here is derived from an EMBL/GenBank/DDBJ whole genome shotgun (WGS) entry which is preliminary data.</text>
</comment>
<dbReference type="CDD" id="cd16936">
    <property type="entry name" value="HATPase_RsbW-like"/>
    <property type="match status" value="1"/>
</dbReference>
<organism evidence="4 5">
    <name type="scientific">Streptomyces longisporoflavus</name>
    <dbReference type="NCBI Taxonomy" id="28044"/>
    <lineage>
        <taxon>Bacteria</taxon>
        <taxon>Bacillati</taxon>
        <taxon>Actinomycetota</taxon>
        <taxon>Actinomycetes</taxon>
        <taxon>Kitasatosporales</taxon>
        <taxon>Streptomycetaceae</taxon>
        <taxon>Streptomyces</taxon>
    </lineage>
</organism>
<evidence type="ECO:0000259" key="3">
    <source>
        <dbReference type="Pfam" id="PF13581"/>
    </source>
</evidence>
<reference evidence="4 5" key="1">
    <citation type="submission" date="2024-10" db="EMBL/GenBank/DDBJ databases">
        <title>The Natural Products Discovery Center: Release of the First 8490 Sequenced Strains for Exploring Actinobacteria Biosynthetic Diversity.</title>
        <authorList>
            <person name="Kalkreuter E."/>
            <person name="Kautsar S.A."/>
            <person name="Yang D."/>
            <person name="Bader C.D."/>
            <person name="Teijaro C.N."/>
            <person name="Fluegel L."/>
            <person name="Davis C.M."/>
            <person name="Simpson J.R."/>
            <person name="Lauterbach L."/>
            <person name="Steele A.D."/>
            <person name="Gui C."/>
            <person name="Meng S."/>
            <person name="Li G."/>
            <person name="Viehrig K."/>
            <person name="Ye F."/>
            <person name="Su P."/>
            <person name="Kiefer A.F."/>
            <person name="Nichols A."/>
            <person name="Cepeda A.J."/>
            <person name="Yan W."/>
            <person name="Fan B."/>
            <person name="Jiang Y."/>
            <person name="Adhikari A."/>
            <person name="Zheng C.-J."/>
            <person name="Schuster L."/>
            <person name="Cowan T.M."/>
            <person name="Smanski M.J."/>
            <person name="Chevrette M.G."/>
            <person name="De Carvalho L.P.S."/>
            <person name="Shen B."/>
        </authorList>
    </citation>
    <scope>NUCLEOTIDE SEQUENCE [LARGE SCALE GENOMIC DNA]</scope>
    <source>
        <strain evidence="4 5">NPDC017990</strain>
    </source>
</reference>
<dbReference type="Pfam" id="PF13581">
    <property type="entry name" value="HATPase_c_2"/>
    <property type="match status" value="1"/>
</dbReference>
<dbReference type="PANTHER" id="PTHR35526">
    <property type="entry name" value="ANTI-SIGMA-F FACTOR RSBW-RELATED"/>
    <property type="match status" value="1"/>
</dbReference>
<feature type="region of interest" description="Disordered" evidence="2">
    <location>
        <begin position="153"/>
        <end position="172"/>
    </location>
</feature>
<dbReference type="PANTHER" id="PTHR35526:SF3">
    <property type="entry name" value="ANTI-SIGMA-F FACTOR RSBW"/>
    <property type="match status" value="1"/>
</dbReference>
<sequence length="172" mass="17997">MSPSAPGDQADGPSVGRSQALTACLRLPGDCERTPGRARAYLGLILADWGVCETVRADLQLIVSELATNAVTCTRSSEITLEITLTDDEAAVSVADHGPHRHLHAQHAAPDAESGRGLLIVEALASRWDQSGDDAGGTTVRAAITLPACKPPPTALLPEDAPHHHAHSTPER</sequence>
<name>A0ABW7R6E2_9ACTN</name>
<keyword evidence="4" id="KW-0067">ATP-binding</keyword>
<protein>
    <submittedName>
        <fullName evidence="4">ATP-binding protein</fullName>
    </submittedName>
</protein>
<dbReference type="InterPro" id="IPR003594">
    <property type="entry name" value="HATPase_dom"/>
</dbReference>
<keyword evidence="1" id="KW-0723">Serine/threonine-protein kinase</keyword>
<gene>
    <name evidence="4" type="ORF">ACH4F9_44035</name>
</gene>
<evidence type="ECO:0000313" key="5">
    <source>
        <dbReference type="Proteomes" id="UP001610818"/>
    </source>
</evidence>
<dbReference type="RefSeq" id="WP_397719095.1">
    <property type="nucleotide sequence ID" value="NZ_JBIRGN010000019.1"/>
</dbReference>
<feature type="compositionally biased region" description="Basic and acidic residues" evidence="2">
    <location>
        <begin position="160"/>
        <end position="172"/>
    </location>
</feature>
<dbReference type="Gene3D" id="3.30.565.10">
    <property type="entry name" value="Histidine kinase-like ATPase, C-terminal domain"/>
    <property type="match status" value="1"/>
</dbReference>
<dbReference type="EMBL" id="JBIRGQ010000019">
    <property type="protein sequence ID" value="MFH8551964.1"/>
    <property type="molecule type" value="Genomic_DNA"/>
</dbReference>
<evidence type="ECO:0000256" key="2">
    <source>
        <dbReference type="SAM" id="MobiDB-lite"/>
    </source>
</evidence>
<keyword evidence="5" id="KW-1185">Reference proteome</keyword>
<dbReference type="InterPro" id="IPR050267">
    <property type="entry name" value="Anti-sigma-factor_SerPK"/>
</dbReference>
<dbReference type="InterPro" id="IPR036890">
    <property type="entry name" value="HATPase_C_sf"/>
</dbReference>
<dbReference type="SUPFAM" id="SSF55874">
    <property type="entry name" value="ATPase domain of HSP90 chaperone/DNA topoisomerase II/histidine kinase"/>
    <property type="match status" value="1"/>
</dbReference>
<dbReference type="GO" id="GO:0005524">
    <property type="term" value="F:ATP binding"/>
    <property type="evidence" value="ECO:0007669"/>
    <property type="project" value="UniProtKB-KW"/>
</dbReference>
<keyword evidence="1" id="KW-0418">Kinase</keyword>
<keyword evidence="4" id="KW-0547">Nucleotide-binding</keyword>